<protein>
    <submittedName>
        <fullName evidence="1">Uncharacterized protein</fullName>
    </submittedName>
</protein>
<sequence>GGMRIPRRMRFSSSTEIDNISIFPAELRKKGFTEKIVLVLSSAFRTFIQFFPRFFPLSPVKSIVDFIVTNGNMIL</sequence>
<proteinExistence type="predicted"/>
<reference evidence="1" key="1">
    <citation type="journal article" date="2015" name="Nature">
        <title>Complex archaea that bridge the gap between prokaryotes and eukaryotes.</title>
        <authorList>
            <person name="Spang A."/>
            <person name="Saw J.H."/>
            <person name="Jorgensen S.L."/>
            <person name="Zaremba-Niedzwiedzka K."/>
            <person name="Martijn J."/>
            <person name="Lind A.E."/>
            <person name="van Eijk R."/>
            <person name="Schleper C."/>
            <person name="Guy L."/>
            <person name="Ettema T.J."/>
        </authorList>
    </citation>
    <scope>NUCLEOTIDE SEQUENCE</scope>
</reference>
<comment type="caution">
    <text evidence="1">The sequence shown here is derived from an EMBL/GenBank/DDBJ whole genome shotgun (WGS) entry which is preliminary data.</text>
</comment>
<evidence type="ECO:0000313" key="1">
    <source>
        <dbReference type="EMBL" id="KKL66404.1"/>
    </source>
</evidence>
<gene>
    <name evidence="1" type="ORF">LCGC14_2145340</name>
</gene>
<accession>A0A0F9DXE7</accession>
<dbReference type="AlphaFoldDB" id="A0A0F9DXE7"/>
<organism evidence="1">
    <name type="scientific">marine sediment metagenome</name>
    <dbReference type="NCBI Taxonomy" id="412755"/>
    <lineage>
        <taxon>unclassified sequences</taxon>
        <taxon>metagenomes</taxon>
        <taxon>ecological metagenomes</taxon>
    </lineage>
</organism>
<dbReference type="EMBL" id="LAZR01027217">
    <property type="protein sequence ID" value="KKL66404.1"/>
    <property type="molecule type" value="Genomic_DNA"/>
</dbReference>
<name>A0A0F9DXE7_9ZZZZ</name>
<feature type="non-terminal residue" evidence="1">
    <location>
        <position position="1"/>
    </location>
</feature>